<dbReference type="AlphaFoldDB" id="A0A167DC82"/>
<dbReference type="Proteomes" id="UP000077134">
    <property type="component" value="Unassembled WGS sequence"/>
</dbReference>
<proteinExistence type="predicted"/>
<dbReference type="KEGG" id="pcx:LPB68_21500"/>
<comment type="caution">
    <text evidence="1">The sequence shown here is derived from an EMBL/GenBank/DDBJ whole genome shotgun (WGS) entry which is preliminary data.</text>
</comment>
<name>A0A167DC82_9BACL</name>
<evidence type="ECO:0000313" key="1">
    <source>
        <dbReference type="EMBL" id="OAB74196.1"/>
    </source>
</evidence>
<dbReference type="OrthoDB" id="9981099at2"/>
<dbReference type="KEGG" id="pcx:LPB68_21585"/>
<organism evidence="1 2">
    <name type="scientific">Paenibacillus crassostreae</name>
    <dbReference type="NCBI Taxonomy" id="1763538"/>
    <lineage>
        <taxon>Bacteria</taxon>
        <taxon>Bacillati</taxon>
        <taxon>Bacillota</taxon>
        <taxon>Bacilli</taxon>
        <taxon>Bacillales</taxon>
        <taxon>Paenibacillaceae</taxon>
        <taxon>Paenibacillus</taxon>
    </lineage>
</organism>
<accession>A0A167DC82</accession>
<protein>
    <submittedName>
        <fullName evidence="1">Uncharacterized protein</fullName>
    </submittedName>
</protein>
<reference evidence="1 2" key="1">
    <citation type="submission" date="2016-02" db="EMBL/GenBank/DDBJ databases">
        <title>Paenibacillus sp. LPB0068, isolated from Crassostrea gigas.</title>
        <authorList>
            <person name="Shin S.-K."/>
            <person name="Yi H."/>
        </authorList>
    </citation>
    <scope>NUCLEOTIDE SEQUENCE [LARGE SCALE GENOMIC DNA]</scope>
    <source>
        <strain evidence="1 2">LPB0068</strain>
    </source>
</reference>
<dbReference type="RefSeq" id="WP_068658755.1">
    <property type="nucleotide sequence ID" value="NZ_CP017771.1"/>
</dbReference>
<gene>
    <name evidence="1" type="ORF">PNBC_12775</name>
</gene>
<dbReference type="EMBL" id="LSFN01000015">
    <property type="protein sequence ID" value="OAB74196.1"/>
    <property type="molecule type" value="Genomic_DNA"/>
</dbReference>
<sequence length="124" mass="14004">MKGISVSQSSANIVLQQKLDPAKQYTFQEIKDVLATEFNGINDNQCSGLIHRSHSKTDGVLVKSDKYYQLRATATTTNNGLEEAKSILKDALREIELIPNKQIKTAEQFNELIELKRKLNELIK</sequence>
<keyword evidence="2" id="KW-1185">Reference proteome</keyword>
<evidence type="ECO:0000313" key="2">
    <source>
        <dbReference type="Proteomes" id="UP000077134"/>
    </source>
</evidence>